<dbReference type="GO" id="GO:0003697">
    <property type="term" value="F:single-stranded DNA binding"/>
    <property type="evidence" value="ECO:0007669"/>
    <property type="project" value="TreeGrafter"/>
</dbReference>
<dbReference type="InterPro" id="IPR011335">
    <property type="entry name" value="Restrct_endonuc-II-like"/>
</dbReference>
<dbReference type="PANTHER" id="PTHR12749:SF0">
    <property type="entry name" value="DNA EXCISION REPAIR PROTEIN ERCC-1"/>
    <property type="match status" value="1"/>
</dbReference>
<evidence type="ECO:0000256" key="6">
    <source>
        <dbReference type="ARBA" id="ARBA00023242"/>
    </source>
</evidence>
<dbReference type="GO" id="GO:0070522">
    <property type="term" value="C:ERCC4-ERCC1 complex"/>
    <property type="evidence" value="ECO:0007669"/>
    <property type="project" value="TreeGrafter"/>
</dbReference>
<dbReference type="Proteomes" id="UP000274922">
    <property type="component" value="Unassembled WGS sequence"/>
</dbReference>
<dbReference type="Pfam" id="PF14520">
    <property type="entry name" value="HHH_5"/>
    <property type="match status" value="1"/>
</dbReference>
<comment type="similarity">
    <text evidence="2">Belongs to the ERCC1/RAD10/SWI10 family.</text>
</comment>
<dbReference type="GO" id="GO:0070914">
    <property type="term" value="P:UV-damage excision repair"/>
    <property type="evidence" value="ECO:0007669"/>
    <property type="project" value="TreeGrafter"/>
</dbReference>
<evidence type="ECO:0000256" key="2">
    <source>
        <dbReference type="ARBA" id="ARBA00008283"/>
    </source>
</evidence>
<reference evidence="9" key="1">
    <citation type="journal article" date="2018" name="Nat. Microbiol.">
        <title>Leveraging single-cell genomics to expand the fungal tree of life.</title>
        <authorList>
            <person name="Ahrendt S.R."/>
            <person name="Quandt C.A."/>
            <person name="Ciobanu D."/>
            <person name="Clum A."/>
            <person name="Salamov A."/>
            <person name="Andreopoulos B."/>
            <person name="Cheng J.F."/>
            <person name="Woyke T."/>
            <person name="Pelin A."/>
            <person name="Henrissat B."/>
            <person name="Reynolds N.K."/>
            <person name="Benny G.L."/>
            <person name="Smith M.E."/>
            <person name="James T.Y."/>
            <person name="Grigoriev I.V."/>
        </authorList>
    </citation>
    <scope>NUCLEOTIDE SEQUENCE [LARGE SCALE GENOMIC DNA]</scope>
    <source>
        <strain evidence="9">ATCC 52028</strain>
    </source>
</reference>
<dbReference type="PANTHER" id="PTHR12749">
    <property type="entry name" value="EXCISION REPAIR CROSS-COMPLEMENTING 1 ERCC1"/>
    <property type="match status" value="1"/>
</dbReference>
<dbReference type="GO" id="GO:0006302">
    <property type="term" value="P:double-strand break repair"/>
    <property type="evidence" value="ECO:0007669"/>
    <property type="project" value="UniProtKB-ARBA"/>
</dbReference>
<evidence type="ECO:0000256" key="3">
    <source>
        <dbReference type="ARBA" id="ARBA00022763"/>
    </source>
</evidence>
<keyword evidence="3" id="KW-0227">DNA damage</keyword>
<dbReference type="AlphaFoldDB" id="A0A4P9X5R2"/>
<evidence type="ECO:0000313" key="9">
    <source>
        <dbReference type="Proteomes" id="UP000274922"/>
    </source>
</evidence>
<protein>
    <recommendedName>
        <fullName evidence="7">ERCC1-like central domain-containing protein</fullName>
    </recommendedName>
</protein>
<dbReference type="STRING" id="1555241.A0A4P9X5R2"/>
<evidence type="ECO:0000256" key="4">
    <source>
        <dbReference type="ARBA" id="ARBA00023125"/>
    </source>
</evidence>
<gene>
    <name evidence="8" type="ORF">CXG81DRAFT_6788</name>
</gene>
<feature type="domain" description="ERCC1-like central" evidence="7">
    <location>
        <begin position="1"/>
        <end position="108"/>
    </location>
</feature>
<dbReference type="CDD" id="cd22325">
    <property type="entry name" value="ERCC1_C-like"/>
    <property type="match status" value="1"/>
</dbReference>
<dbReference type="SUPFAM" id="SSF52980">
    <property type="entry name" value="Restriction endonuclease-like"/>
    <property type="match status" value="1"/>
</dbReference>
<name>A0A4P9X5R2_9FUNG</name>
<evidence type="ECO:0000256" key="5">
    <source>
        <dbReference type="ARBA" id="ARBA00023204"/>
    </source>
</evidence>
<keyword evidence="5" id="KW-0234">DNA repair</keyword>
<dbReference type="InterPro" id="IPR047260">
    <property type="entry name" value="ERCC1-like_central_dom"/>
</dbReference>
<dbReference type="SUPFAM" id="SSF47781">
    <property type="entry name" value="RuvA domain 2-like"/>
    <property type="match status" value="1"/>
</dbReference>
<dbReference type="InterPro" id="IPR010994">
    <property type="entry name" value="RuvA_2-like"/>
</dbReference>
<dbReference type="GO" id="GO:0000110">
    <property type="term" value="C:nucleotide-excision repair factor 1 complex"/>
    <property type="evidence" value="ECO:0007669"/>
    <property type="project" value="TreeGrafter"/>
</dbReference>
<evidence type="ECO:0000313" key="8">
    <source>
        <dbReference type="EMBL" id="RKP00462.1"/>
    </source>
</evidence>
<evidence type="ECO:0000259" key="7">
    <source>
        <dbReference type="Pfam" id="PF03834"/>
    </source>
</evidence>
<keyword evidence="4" id="KW-0238">DNA-binding</keyword>
<dbReference type="GO" id="GO:0003684">
    <property type="term" value="F:damaged DNA binding"/>
    <property type="evidence" value="ECO:0007669"/>
    <property type="project" value="InterPro"/>
</dbReference>
<dbReference type="GO" id="GO:0006312">
    <property type="term" value="P:mitotic recombination"/>
    <property type="evidence" value="ECO:0007669"/>
    <property type="project" value="TreeGrafter"/>
</dbReference>
<comment type="subcellular location">
    <subcellularLocation>
        <location evidence="1">Nucleus</location>
    </subcellularLocation>
</comment>
<evidence type="ECO:0000256" key="1">
    <source>
        <dbReference type="ARBA" id="ARBA00004123"/>
    </source>
</evidence>
<dbReference type="InterPro" id="IPR004579">
    <property type="entry name" value="ERCC1/RAD10/SWI10"/>
</dbReference>
<feature type="non-terminal residue" evidence="8">
    <location>
        <position position="1"/>
    </location>
</feature>
<proteinExistence type="inferred from homology"/>
<dbReference type="NCBIfam" id="TIGR00597">
    <property type="entry name" value="rad10"/>
    <property type="match status" value="1"/>
</dbReference>
<keyword evidence="6" id="KW-0539">Nucleus</keyword>
<dbReference type="EMBL" id="ML014214">
    <property type="protein sequence ID" value="RKP00462.1"/>
    <property type="molecule type" value="Genomic_DNA"/>
</dbReference>
<feature type="non-terminal residue" evidence="8">
    <location>
        <position position="189"/>
    </location>
</feature>
<sequence>RGNPLLERIQNVRWTFGDAYGADFLVGPTHGLLFLSLKYMRLFPAYLASRMEKIGAHRFTLRVLLAVVDVDDPNAAVRDLTRVALRAGWTLFLAWSPDEAARYLETFKAYEHKPPDLLKEKIDPGDHVALVVQVLTQIRSVTRADVVTLLSVFRSVAEILRAEPEDLAVLPGFGETKVRRVYEALHQPF</sequence>
<dbReference type="OrthoDB" id="10262814at2759"/>
<accession>A0A4P9X5R2</accession>
<dbReference type="Pfam" id="PF03834">
    <property type="entry name" value="Rad10"/>
    <property type="match status" value="1"/>
</dbReference>
<dbReference type="Gene3D" id="3.40.50.10130">
    <property type="match status" value="1"/>
</dbReference>
<organism evidence="8 9">
    <name type="scientific">Caulochytrium protostelioides</name>
    <dbReference type="NCBI Taxonomy" id="1555241"/>
    <lineage>
        <taxon>Eukaryota</taxon>
        <taxon>Fungi</taxon>
        <taxon>Fungi incertae sedis</taxon>
        <taxon>Chytridiomycota</taxon>
        <taxon>Chytridiomycota incertae sedis</taxon>
        <taxon>Chytridiomycetes</taxon>
        <taxon>Caulochytriales</taxon>
        <taxon>Caulochytriaceae</taxon>
        <taxon>Caulochytrium</taxon>
    </lineage>
</organism>
<keyword evidence="9" id="KW-1185">Reference proteome</keyword>
<dbReference type="Gene3D" id="1.10.150.20">
    <property type="entry name" value="5' to 3' exonuclease, C-terminal subdomain"/>
    <property type="match status" value="1"/>
</dbReference>